<dbReference type="Pfam" id="PF14945">
    <property type="entry name" value="LLC1"/>
    <property type="match status" value="1"/>
</dbReference>
<name>A0A8D8QUI3_9HEMI</name>
<reference evidence="1" key="1">
    <citation type="submission" date="2021-05" db="EMBL/GenBank/DDBJ databases">
        <authorList>
            <person name="Alioto T."/>
            <person name="Alioto T."/>
            <person name="Gomez Garrido J."/>
        </authorList>
    </citation>
    <scope>NUCLEOTIDE SEQUENCE</scope>
</reference>
<dbReference type="EMBL" id="HBUF01103199">
    <property type="protein sequence ID" value="CAG6638605.1"/>
    <property type="molecule type" value="Transcribed_RNA"/>
</dbReference>
<evidence type="ECO:0000313" key="1">
    <source>
        <dbReference type="EMBL" id="CAG6638605.1"/>
    </source>
</evidence>
<dbReference type="InterPro" id="IPR020339">
    <property type="entry name" value="C20orf85-like"/>
</dbReference>
<sequence>MVDATSIKNALTKSEMVWIQRIKKETQARKEFPDKWGWMTQHYEETAEQLKNVKNEIYGIPDTVAVAAVCESSSSVIGEDEPCPGRPGPTKTLPEYPVTTAKEIGWLSTNPAFTLETVGPFPNTRATKIPVHPPGFLPLEDIDFNRQMTKCFSNH</sequence>
<organism evidence="1">
    <name type="scientific">Cacopsylla melanoneura</name>
    <dbReference type="NCBI Taxonomy" id="428564"/>
    <lineage>
        <taxon>Eukaryota</taxon>
        <taxon>Metazoa</taxon>
        <taxon>Ecdysozoa</taxon>
        <taxon>Arthropoda</taxon>
        <taxon>Hexapoda</taxon>
        <taxon>Insecta</taxon>
        <taxon>Pterygota</taxon>
        <taxon>Neoptera</taxon>
        <taxon>Paraneoptera</taxon>
        <taxon>Hemiptera</taxon>
        <taxon>Sternorrhyncha</taxon>
        <taxon>Psylloidea</taxon>
        <taxon>Psyllidae</taxon>
        <taxon>Psyllinae</taxon>
        <taxon>Cacopsylla</taxon>
    </lineage>
</organism>
<protein>
    <submittedName>
        <fullName evidence="1">Uncharacterized protein</fullName>
    </submittedName>
</protein>
<accession>A0A8D8QUI3</accession>
<proteinExistence type="predicted"/>
<dbReference type="AlphaFoldDB" id="A0A8D8QUI3"/>